<accession>A0ABQ0FT32</accession>
<comment type="caution">
    <text evidence="3">The sequence shown here is derived from an EMBL/GenBank/DDBJ whole genome shotgun (WGS) entry which is preliminary data.</text>
</comment>
<reference evidence="3 4" key="1">
    <citation type="submission" date="2024-08" db="EMBL/GenBank/DDBJ databases">
        <title>The draft genome of Apodemus speciosus.</title>
        <authorList>
            <person name="Nabeshima K."/>
            <person name="Suzuki S."/>
            <person name="Onuma M."/>
        </authorList>
    </citation>
    <scope>NUCLEOTIDE SEQUENCE [LARGE SCALE GENOMIC DNA]</scope>
    <source>
        <strain evidence="3">IB14-021</strain>
    </source>
</reference>
<dbReference type="InterPro" id="IPR047941">
    <property type="entry name" value="ARHGAP19_RhoGAP"/>
</dbReference>
<dbReference type="SMART" id="SM00324">
    <property type="entry name" value="RhoGAP"/>
    <property type="match status" value="1"/>
</dbReference>
<protein>
    <submittedName>
        <fullName evidence="3">Rho GTPase-activating protein 19</fullName>
    </submittedName>
</protein>
<evidence type="ECO:0000256" key="1">
    <source>
        <dbReference type="ARBA" id="ARBA00022468"/>
    </source>
</evidence>
<sequence length="470" mass="53511">MDDAICNFVICNDSPLRGQPVIFNPDFFVEKLRHEKPEVFTELVVSNITRLIDLPGTELAQLMGEVDLKLPGGAGPAAGFFRSLMSLKRKEKGVVFGSPLTEEGIAQIYQLIEYLHKNLRVEGLFRVPGNSVRQQLLRDALNNGTDIDLDSGEFHSNDVATLLKMFLGELPEPLLTHKHFHVHLKIADLMQFDDKGNKTNIPDKERQIEALQLLFLILPPANRNLLKLLLDLLYQTAKKQDKNKMSAHNLALMFAPHVTANDLQENIIKLNTGMAFMIKHSQKLFKAPAYIRECARLYYLGSRTQVSKDDLDLTTSCHAMSFQLARSQKQNRVDSYSQQEETQQHTEEALRELFQHVHNLPDSAKKKQLIRQFQKQSLTQTPGREPCTPRVQKRARSRSFSGLIKRKVLGSQMTSEKKDSSPAPESVAMGELKKASKENMNLDSFEGSTYYFCPPREVSLQWDKHYFCSQ</sequence>
<dbReference type="CDD" id="cd04392">
    <property type="entry name" value="RhoGAP_ARHGAP19"/>
    <property type="match status" value="1"/>
</dbReference>
<gene>
    <name evidence="3" type="ORF">APTSU1_001765400</name>
</gene>
<keyword evidence="1" id="KW-0343">GTPase activation</keyword>
<dbReference type="InterPro" id="IPR000198">
    <property type="entry name" value="RhoGAP_dom"/>
</dbReference>
<dbReference type="PANTHER" id="PTHR14963">
    <property type="entry name" value="RHO GTPASE ACTIVATING PROTEIN 18,19-RELATED"/>
    <property type="match status" value="1"/>
</dbReference>
<dbReference type="Pfam" id="PF00620">
    <property type="entry name" value="RhoGAP"/>
    <property type="match status" value="1"/>
</dbReference>
<dbReference type="Proteomes" id="UP001623349">
    <property type="component" value="Unassembled WGS sequence"/>
</dbReference>
<evidence type="ECO:0000259" key="2">
    <source>
        <dbReference type="PROSITE" id="PS50238"/>
    </source>
</evidence>
<proteinExistence type="predicted"/>
<dbReference type="InterPro" id="IPR008936">
    <property type="entry name" value="Rho_GTPase_activation_prot"/>
</dbReference>
<dbReference type="PROSITE" id="PS50238">
    <property type="entry name" value="RHOGAP"/>
    <property type="match status" value="1"/>
</dbReference>
<dbReference type="EMBL" id="BAAFST010000019">
    <property type="protein sequence ID" value="GAB1302415.1"/>
    <property type="molecule type" value="Genomic_DNA"/>
</dbReference>
<name>A0ABQ0FT32_APOSI</name>
<feature type="domain" description="Rho-GAP" evidence="2">
    <location>
        <begin position="85"/>
        <end position="285"/>
    </location>
</feature>
<organism evidence="3 4">
    <name type="scientific">Apodemus speciosus</name>
    <name type="common">Large Japanese field mouse</name>
    <dbReference type="NCBI Taxonomy" id="105296"/>
    <lineage>
        <taxon>Eukaryota</taxon>
        <taxon>Metazoa</taxon>
        <taxon>Chordata</taxon>
        <taxon>Craniata</taxon>
        <taxon>Vertebrata</taxon>
        <taxon>Euteleostomi</taxon>
        <taxon>Mammalia</taxon>
        <taxon>Eutheria</taxon>
        <taxon>Euarchontoglires</taxon>
        <taxon>Glires</taxon>
        <taxon>Rodentia</taxon>
        <taxon>Myomorpha</taxon>
        <taxon>Muroidea</taxon>
        <taxon>Muridae</taxon>
        <taxon>Murinae</taxon>
        <taxon>Apodemus</taxon>
    </lineage>
</organism>
<evidence type="ECO:0000313" key="4">
    <source>
        <dbReference type="Proteomes" id="UP001623349"/>
    </source>
</evidence>
<dbReference type="Gene3D" id="1.10.555.10">
    <property type="entry name" value="Rho GTPase activation protein"/>
    <property type="match status" value="1"/>
</dbReference>
<evidence type="ECO:0000313" key="3">
    <source>
        <dbReference type="EMBL" id="GAB1302415.1"/>
    </source>
</evidence>
<keyword evidence="4" id="KW-1185">Reference proteome</keyword>
<dbReference type="PANTHER" id="PTHR14963:SF7">
    <property type="entry name" value="RHO GTPASE-ACTIVATING PROTEIN 19"/>
    <property type="match status" value="1"/>
</dbReference>
<dbReference type="SUPFAM" id="SSF48350">
    <property type="entry name" value="GTPase activation domain, GAP"/>
    <property type="match status" value="1"/>
</dbReference>